<keyword evidence="3" id="KW-1185">Reference proteome</keyword>
<evidence type="ECO:0000313" key="2">
    <source>
        <dbReference type="EMBL" id="SDK62510.1"/>
    </source>
</evidence>
<keyword evidence="1" id="KW-1133">Transmembrane helix</keyword>
<proteinExistence type="predicted"/>
<dbReference type="RefSeq" id="WP_091399414.1">
    <property type="nucleotide sequence ID" value="NZ_BKAI01000034.1"/>
</dbReference>
<keyword evidence="1" id="KW-0812">Transmembrane</keyword>
<sequence length="85" mass="9991">MKNSSHKIVIAIAIILLDLLVYLFLGIMLMAYDDFYDPSKGSYGSWESMTSFDKTIQILLYIWNFINILTLIFVGYKFYKKRYGI</sequence>
<dbReference type="AlphaFoldDB" id="A0A1G9DF81"/>
<dbReference type="OrthoDB" id="1453026at2"/>
<protein>
    <submittedName>
        <fullName evidence="2">Uncharacterized protein</fullName>
    </submittedName>
</protein>
<gene>
    <name evidence="2" type="ORF">SAMN04487935_3799</name>
</gene>
<feature type="transmembrane region" description="Helical" evidence="1">
    <location>
        <begin position="58"/>
        <end position="79"/>
    </location>
</feature>
<evidence type="ECO:0000313" key="3">
    <source>
        <dbReference type="Proteomes" id="UP000199580"/>
    </source>
</evidence>
<feature type="transmembrane region" description="Helical" evidence="1">
    <location>
        <begin position="9"/>
        <end position="32"/>
    </location>
</feature>
<dbReference type="EMBL" id="FNEZ01000011">
    <property type="protein sequence ID" value="SDK62510.1"/>
    <property type="molecule type" value="Genomic_DNA"/>
</dbReference>
<reference evidence="2 3" key="1">
    <citation type="submission" date="2016-10" db="EMBL/GenBank/DDBJ databases">
        <authorList>
            <person name="de Groot N.N."/>
        </authorList>
    </citation>
    <scope>NUCLEOTIDE SEQUENCE [LARGE SCALE GENOMIC DNA]</scope>
    <source>
        <strain evidence="2 3">CGMCC 1.10076</strain>
    </source>
</reference>
<evidence type="ECO:0000256" key="1">
    <source>
        <dbReference type="SAM" id="Phobius"/>
    </source>
</evidence>
<dbReference type="STRING" id="1128970.SAMN04487935_3799"/>
<accession>A0A1G9DF81</accession>
<organism evidence="2 3">
    <name type="scientific">Flavobacterium noncentrifugens</name>
    <dbReference type="NCBI Taxonomy" id="1128970"/>
    <lineage>
        <taxon>Bacteria</taxon>
        <taxon>Pseudomonadati</taxon>
        <taxon>Bacteroidota</taxon>
        <taxon>Flavobacteriia</taxon>
        <taxon>Flavobacteriales</taxon>
        <taxon>Flavobacteriaceae</taxon>
        <taxon>Flavobacterium</taxon>
    </lineage>
</organism>
<keyword evidence="1" id="KW-0472">Membrane</keyword>
<name>A0A1G9DF81_9FLAO</name>
<dbReference type="Proteomes" id="UP000199580">
    <property type="component" value="Unassembled WGS sequence"/>
</dbReference>